<evidence type="ECO:0000256" key="1">
    <source>
        <dbReference type="ARBA" id="ARBA00022737"/>
    </source>
</evidence>
<feature type="compositionally biased region" description="Basic and acidic residues" evidence="4">
    <location>
        <begin position="1550"/>
        <end position="1566"/>
    </location>
</feature>
<feature type="domain" description="Fibronectin type-III" evidence="5">
    <location>
        <begin position="1653"/>
        <end position="1750"/>
    </location>
</feature>
<dbReference type="InterPro" id="IPR003961">
    <property type="entry name" value="FN3_dom"/>
</dbReference>
<comment type="caution">
    <text evidence="6">The sequence shown here is derived from an EMBL/GenBank/DDBJ whole genome shotgun (WGS) entry which is preliminary data.</text>
</comment>
<dbReference type="SUPFAM" id="SSF49265">
    <property type="entry name" value="Fibronectin type III"/>
    <property type="match status" value="2"/>
</dbReference>
<dbReference type="Gene3D" id="2.60.40.2810">
    <property type="match status" value="2"/>
</dbReference>
<dbReference type="InterPro" id="IPR013783">
    <property type="entry name" value="Ig-like_fold"/>
</dbReference>
<proteinExistence type="predicted"/>
<gene>
    <name evidence="6" type="ORF">BCONGLO52_16420</name>
</gene>
<dbReference type="Proteomes" id="UP001144451">
    <property type="component" value="Unassembled WGS sequence"/>
</dbReference>
<keyword evidence="1" id="KW-0677">Repeat</keyword>
<keyword evidence="3" id="KW-0624">Polysaccharide degradation</keyword>
<feature type="region of interest" description="Disordered" evidence="4">
    <location>
        <begin position="1632"/>
        <end position="1660"/>
    </location>
</feature>
<keyword evidence="3" id="KW-0119">Carbohydrate metabolism</keyword>
<dbReference type="Gene3D" id="2.60.40.3440">
    <property type="match status" value="1"/>
</dbReference>
<dbReference type="NCBIfam" id="NF012211">
    <property type="entry name" value="tand_rpt_95"/>
    <property type="match status" value="1"/>
</dbReference>
<feature type="region of interest" description="Disordered" evidence="4">
    <location>
        <begin position="1724"/>
        <end position="1779"/>
    </location>
</feature>
<feature type="domain" description="Fibronectin type-III" evidence="5">
    <location>
        <begin position="1751"/>
        <end position="1851"/>
    </location>
</feature>
<dbReference type="Pfam" id="PF00041">
    <property type="entry name" value="fn3"/>
    <property type="match status" value="3"/>
</dbReference>
<dbReference type="SMART" id="SM00060">
    <property type="entry name" value="FN3"/>
    <property type="match status" value="5"/>
</dbReference>
<evidence type="ECO:0000313" key="7">
    <source>
        <dbReference type="Proteomes" id="UP001144451"/>
    </source>
</evidence>
<dbReference type="Pfam" id="PF17963">
    <property type="entry name" value="Big_9"/>
    <property type="match status" value="8"/>
</dbReference>
<dbReference type="PANTHER" id="PTHR46708">
    <property type="entry name" value="TENASCIN"/>
    <property type="match status" value="1"/>
</dbReference>
<evidence type="ECO:0000256" key="3">
    <source>
        <dbReference type="ARBA" id="ARBA00023326"/>
    </source>
</evidence>
<feature type="domain" description="Fibronectin type-III" evidence="5">
    <location>
        <begin position="1465"/>
        <end position="1552"/>
    </location>
</feature>
<keyword evidence="7" id="KW-1185">Reference proteome</keyword>
<dbReference type="PANTHER" id="PTHR46708:SF2">
    <property type="entry name" value="FIBRONECTIN TYPE-III DOMAIN-CONTAINING PROTEIN"/>
    <property type="match status" value="1"/>
</dbReference>
<feature type="region of interest" description="Disordered" evidence="4">
    <location>
        <begin position="375"/>
        <end position="395"/>
    </location>
</feature>
<reference evidence="6" key="1">
    <citation type="submission" date="2022-12" db="EMBL/GenBank/DDBJ databases">
        <title>Reference genome sequencing for broad-spectrum identification of bacterial and archaeal isolates by mass spectrometry.</title>
        <authorList>
            <person name="Sekiguchi Y."/>
            <person name="Tourlousse D.M."/>
        </authorList>
    </citation>
    <scope>NUCLEOTIDE SEQUENCE</scope>
    <source>
        <strain evidence="6">5-2</strain>
    </source>
</reference>
<dbReference type="Gene3D" id="2.60.40.10">
    <property type="entry name" value="Immunoglobulins"/>
    <property type="match status" value="4"/>
</dbReference>
<evidence type="ECO:0000313" key="6">
    <source>
        <dbReference type="EMBL" id="GLI30801.1"/>
    </source>
</evidence>
<name>A0ABQ5RFY7_9MICO</name>
<dbReference type="EMBL" id="BSDQ01000001">
    <property type="protein sequence ID" value="GLI30801.1"/>
    <property type="molecule type" value="Genomic_DNA"/>
</dbReference>
<protein>
    <submittedName>
        <fullName evidence="6">Fibronectin type III</fullName>
    </submittedName>
</protein>
<accession>A0ABQ5RFY7</accession>
<feature type="region of interest" description="Disordered" evidence="4">
    <location>
        <begin position="1534"/>
        <end position="1578"/>
    </location>
</feature>
<organism evidence="6 7">
    <name type="scientific">Brachybacterium conglomeratum</name>
    <dbReference type="NCBI Taxonomy" id="47846"/>
    <lineage>
        <taxon>Bacteria</taxon>
        <taxon>Bacillati</taxon>
        <taxon>Actinomycetota</taxon>
        <taxon>Actinomycetes</taxon>
        <taxon>Micrococcales</taxon>
        <taxon>Dermabacteraceae</taxon>
        <taxon>Brachybacterium</taxon>
    </lineage>
</organism>
<evidence type="ECO:0000256" key="2">
    <source>
        <dbReference type="ARBA" id="ARBA00023295"/>
    </source>
</evidence>
<dbReference type="PROSITE" id="PS50853">
    <property type="entry name" value="FN3"/>
    <property type="match status" value="4"/>
</dbReference>
<sequence length="2047" mass="214861">MVALVLTGFAVNYDGLSSSEVEVSDGGVWVSNGDRGLIGRLNVDAGELDARISATGQDLDIIQSGYHVFETGPRGMTPINTAAASRAGLVELPPESTVRIGGDRVVIAAPDGRVWILSPDEAAAFSPASVEPVLETGSGAPPVAVSMSGDVYVLNGEELLRYPRTPSTRDTKADKPFIAGGVSSDAAQVELTVVGDVPVIMDRENRMLRLGTEMKDYPLEDYGISSLEVGELQQAGPASENVVLSTADTMLLIPLDGGKAESIPAGGTGSEVVEPAQVDGCAYGAWGGSLRYVRACEGQEPVRDVIPEAKAGADLSLRQNRDLVVLNDQKFGLSWEIMDSMQLVDDWVINQDIQTDQSKEKEKETLTTTIENVAAEREEENRPPTANDDTFGVRPGQNVVLPVTRNDVDPDGDVLTVDVEGKQPAAGHVTPITGGTQLQIQVADDASGTQTFTYAVDDGRGGKDTATVTLEVRQEGENSAPQAAEETMTKVQVRSGQEISFNILPYWEDPDGDAFYLSNATVPPEDLVTFTPDGKITFNDAGLSPGTKQVQLTFRDENGETGEGTIQIESVTDSDLPPITTADHVSIVSGRTTTLKPLVNDLNPNGGELELISVGESEGLEVDPALDAGSVDVTGAGPGTHYLEYTVGASGGSTTSLGLMRIDVVEPEAENLQPVAVDDLGTVTTGTDTLVDPLENDVDPTGGVLVANSLEVPEGSGLKATVVDHHLVRVEAEPGATVSSEPVPITYEVSNSAGTSTGTIRMMVVNTDTQFANPEAVPDRTVVRAGDMVNIDVTANDVSPTGSDLHLGTNLDTSRADALGNTEPHQDMLRFRADDDATGEAVVQYEVVDETGRTGSALAYITIVPRDAENTPPRPENLTARAVAGTPVRIPVQTTGIDPDGDSVMLTGAASPMPTLGEITTANGEWIEYVPHEDSVGTDRFRYQVMDRHGAIGTAEVLVGIAAPTDRNQAPYAVDDTVEVRPEREVQIPVLDNDTDPEGDALGIVRGDVEAMTDIEYVEPPEDTEDNLVTVTTPAEEGTHTVLYSATDEQLKSSATATVKVAANAPLLSPVAVDDFVPVEDVLDPKKDHVEVDVLANDSDPDGSTNDLEVALDGSYEGVDLREDGTLKIVPQEEQQRIRYIITDQDDQSSAGYVWVPGTAKQAPVWVGEPVKVQAGAEAKIDLADPGNVRVRPGAESVQITDPSLVTAGHGDGGELVENETTLSYRPAADFSGKDTISVEVTDGAVGDATAATATLAIPVEVAPEDENLPPTFQGALLEVAQGEGQATVDLAPGVDDPDDDTFTFALGKFTENPEIDVSVEGSVFTATATPKAPKGTVLEVPVTVSDGTNDPVESSVQVTVGGSPRPLLTTVMDEDTIDAGTTKDIAVLENDSNPFPGGDRELLSAGLTAGEGTVELKGDKVSITPAETFHGILTAQYTVEDDTGDPDRHVTGEIRIVVRGKPAPPSAPRIGEIGDGFVELNFDAGADNGAPITGYTVTSATGGTVSQQCASTSCTITGLTNDTEYTFQVVATNDVGDSDPSVPSAVARPDVRPEKPAAPRAERGDQQLTVGWSAPENRGSAIQSYEVQVQDTSGQGISSQTVEGGSTQTVFSGLTNGVDYRFRVRASNLADEPSEWSEWSSAEHPAGKPKAPSGTPSAERVNTALGGAVDVTWPAMTDAEANGEPITQYVVKSSSGASQTVDGGTTKASFRDLDRDSKHTFTITGVNSVGTGSGSSKASNEVVPWAKPEAPTGVKASMPSEGKGDGPNGRANVSWEAANGNGTTVTKYVVRWNGGSKTVDASSTSTSISGLSNGTSYRFTVEARNGFAADGGVSPRSEESNAVTPYTKPAGPQISTSAGTCHAADNCNVSYTVTANGTDGGRDKTLKVWIDGKAQTVSGNKFSHTQRVDSGSTHEITAEVVNEGGLSSGQVKDSVTANKYNPPAPKLDSSSWNWSEDYTGVSENCSTGQCKYYGFTLTNLEPGKTYKVQYSNNNDPNYASETITAKADGTWTREPNRFFYGHDSTTNNPLRVSVAGEQVGSAYMPR</sequence>
<feature type="compositionally biased region" description="Low complexity" evidence="4">
    <location>
        <begin position="1725"/>
        <end position="1737"/>
    </location>
</feature>
<feature type="domain" description="Fibronectin type-III" evidence="5">
    <location>
        <begin position="1553"/>
        <end position="1648"/>
    </location>
</feature>
<dbReference type="CDD" id="cd00063">
    <property type="entry name" value="FN3"/>
    <property type="match status" value="3"/>
</dbReference>
<keyword evidence="2" id="KW-0378">Hydrolase</keyword>
<evidence type="ECO:0000259" key="5">
    <source>
        <dbReference type="PROSITE" id="PS50853"/>
    </source>
</evidence>
<evidence type="ECO:0000256" key="4">
    <source>
        <dbReference type="SAM" id="MobiDB-lite"/>
    </source>
</evidence>
<keyword evidence="2" id="KW-0326">Glycosidase</keyword>
<dbReference type="InterPro" id="IPR036116">
    <property type="entry name" value="FN3_sf"/>
</dbReference>
<dbReference type="InterPro" id="IPR050991">
    <property type="entry name" value="ECM_Regulatory_Proteins"/>
</dbReference>